<dbReference type="PANTHER" id="PTHR18945">
    <property type="entry name" value="NEUROTRANSMITTER GATED ION CHANNEL"/>
    <property type="match status" value="1"/>
</dbReference>
<gene>
    <name evidence="9" type="ORF">RIMI_LOCUS8137892</name>
</gene>
<keyword evidence="4 7" id="KW-0472">Membrane</keyword>
<keyword evidence="10" id="KW-1185">Reference proteome</keyword>
<dbReference type="InterPro" id="IPR036719">
    <property type="entry name" value="Neuro-gated_channel_TM_sf"/>
</dbReference>
<protein>
    <recommendedName>
        <fullName evidence="8">Neurotransmitter-gated ion-channel ligand-binding domain-containing protein</fullName>
    </recommendedName>
</protein>
<evidence type="ECO:0000256" key="2">
    <source>
        <dbReference type="ARBA" id="ARBA00022692"/>
    </source>
</evidence>
<comment type="caution">
    <text evidence="9">The sequence shown here is derived from an EMBL/GenBank/DDBJ whole genome shotgun (WGS) entry which is preliminary data.</text>
</comment>
<sequence length="290" mass="33608">MPFSACASDVPLVSDGPRTLLAVSEKWINEFIEWDPDRFCSINKILLSKETLWKPDLYIYERIEDEDNSPVVPFYSLKYNGEIKVSFPLRIVSSCNLNVYKFPFDIQRCNLTFGSYIHSVQDIIMVTNASATEVFNASLKLFVSKGDWGLKNIIVRPRTVVSGNVKYSAIYYEITLQRMAIFYIITLIVPAYVLVILDIFNVNNRALEEQVLETKRKPERDKEDSMEVQMLKMLLLQVKKIHKNIVDSEAMNEVKTEWHAAAIVVDRLILIIYLCIVVILFIYVIIIWYT</sequence>
<dbReference type="SUPFAM" id="SSF90112">
    <property type="entry name" value="Neurotransmitter-gated ion-channel transmembrane pore"/>
    <property type="match status" value="1"/>
</dbReference>
<feature type="transmembrane region" description="Helical" evidence="7">
    <location>
        <begin position="180"/>
        <end position="200"/>
    </location>
</feature>
<organism evidence="9 10">
    <name type="scientific">Ranitomeya imitator</name>
    <name type="common">mimic poison frog</name>
    <dbReference type="NCBI Taxonomy" id="111125"/>
    <lineage>
        <taxon>Eukaryota</taxon>
        <taxon>Metazoa</taxon>
        <taxon>Chordata</taxon>
        <taxon>Craniata</taxon>
        <taxon>Vertebrata</taxon>
        <taxon>Euteleostomi</taxon>
        <taxon>Amphibia</taxon>
        <taxon>Batrachia</taxon>
        <taxon>Anura</taxon>
        <taxon>Neobatrachia</taxon>
        <taxon>Hyloidea</taxon>
        <taxon>Dendrobatidae</taxon>
        <taxon>Dendrobatinae</taxon>
        <taxon>Ranitomeya</taxon>
    </lineage>
</organism>
<keyword evidence="7" id="KW-0406">Ion transport</keyword>
<comment type="catalytic activity">
    <reaction evidence="5">
        <text>K(+)(in) = K(+)(out)</text>
        <dbReference type="Rhea" id="RHEA:29463"/>
        <dbReference type="ChEBI" id="CHEBI:29103"/>
    </reaction>
</comment>
<dbReference type="InterPro" id="IPR038050">
    <property type="entry name" value="Neuro_actylchol_rec"/>
</dbReference>
<dbReference type="Pfam" id="PF02931">
    <property type="entry name" value="Neur_chan_LBD"/>
    <property type="match status" value="1"/>
</dbReference>
<feature type="domain" description="Neurotransmitter-gated ion-channel ligand-binding" evidence="8">
    <location>
        <begin position="21"/>
        <end position="178"/>
    </location>
</feature>
<dbReference type="Proteomes" id="UP001176940">
    <property type="component" value="Unassembled WGS sequence"/>
</dbReference>
<evidence type="ECO:0000256" key="4">
    <source>
        <dbReference type="ARBA" id="ARBA00023136"/>
    </source>
</evidence>
<comment type="subcellular location">
    <subcellularLocation>
        <location evidence="1">Membrane</location>
        <topology evidence="1">Multi-pass membrane protein</topology>
    </subcellularLocation>
</comment>
<dbReference type="InterPro" id="IPR036734">
    <property type="entry name" value="Neur_chan_lig-bd_sf"/>
</dbReference>
<evidence type="ECO:0000313" key="10">
    <source>
        <dbReference type="Proteomes" id="UP001176940"/>
    </source>
</evidence>
<evidence type="ECO:0000259" key="8">
    <source>
        <dbReference type="Pfam" id="PF02931"/>
    </source>
</evidence>
<dbReference type="SUPFAM" id="SSF63712">
    <property type="entry name" value="Nicotinic receptor ligand binding domain-like"/>
    <property type="match status" value="1"/>
</dbReference>
<name>A0ABN9LDZ1_9NEOB</name>
<comment type="similarity">
    <text evidence="7">Belongs to the ligand-gated ion channel (TC 1.A.9) family.</text>
</comment>
<dbReference type="InterPro" id="IPR006201">
    <property type="entry name" value="Neur_channel"/>
</dbReference>
<dbReference type="EMBL" id="CAUEEQ010015927">
    <property type="protein sequence ID" value="CAJ0939778.1"/>
    <property type="molecule type" value="Genomic_DNA"/>
</dbReference>
<keyword evidence="7" id="KW-0407">Ion channel</keyword>
<comment type="catalytic activity">
    <reaction evidence="6">
        <text>Na(+)(in) = Na(+)(out)</text>
        <dbReference type="Rhea" id="RHEA:34963"/>
        <dbReference type="ChEBI" id="CHEBI:29101"/>
    </reaction>
</comment>
<evidence type="ECO:0000256" key="7">
    <source>
        <dbReference type="RuleBase" id="RU000687"/>
    </source>
</evidence>
<dbReference type="InterPro" id="IPR018000">
    <property type="entry name" value="Neurotransmitter_ion_chnl_CS"/>
</dbReference>
<dbReference type="PROSITE" id="PS00236">
    <property type="entry name" value="NEUROTR_ION_CHANNEL"/>
    <property type="match status" value="1"/>
</dbReference>
<evidence type="ECO:0000313" key="9">
    <source>
        <dbReference type="EMBL" id="CAJ0939778.1"/>
    </source>
</evidence>
<dbReference type="PRINTS" id="PR00252">
    <property type="entry name" value="NRIONCHANNEL"/>
</dbReference>
<evidence type="ECO:0000256" key="6">
    <source>
        <dbReference type="ARBA" id="ARBA00036239"/>
    </source>
</evidence>
<dbReference type="Gene3D" id="1.20.58.390">
    <property type="entry name" value="Neurotransmitter-gated ion-channel transmembrane domain"/>
    <property type="match status" value="1"/>
</dbReference>
<dbReference type="InterPro" id="IPR006202">
    <property type="entry name" value="Neur_chan_lig-bd"/>
</dbReference>
<reference evidence="9" key="1">
    <citation type="submission" date="2023-07" db="EMBL/GenBank/DDBJ databases">
        <authorList>
            <person name="Stuckert A."/>
        </authorList>
    </citation>
    <scope>NUCLEOTIDE SEQUENCE</scope>
</reference>
<accession>A0ABN9LDZ1</accession>
<comment type="caution">
    <text evidence="7">Lacks conserved residue(s) required for the propagation of feature annotation.</text>
</comment>
<evidence type="ECO:0000256" key="5">
    <source>
        <dbReference type="ARBA" id="ARBA00034430"/>
    </source>
</evidence>
<keyword evidence="3 7" id="KW-1133">Transmembrane helix</keyword>
<keyword evidence="2 7" id="KW-0812">Transmembrane</keyword>
<evidence type="ECO:0000256" key="3">
    <source>
        <dbReference type="ARBA" id="ARBA00022989"/>
    </source>
</evidence>
<evidence type="ECO:0000256" key="1">
    <source>
        <dbReference type="ARBA" id="ARBA00004141"/>
    </source>
</evidence>
<keyword evidence="7" id="KW-0813">Transport</keyword>
<proteinExistence type="inferred from homology"/>
<feature type="transmembrane region" description="Helical" evidence="7">
    <location>
        <begin position="268"/>
        <end position="289"/>
    </location>
</feature>
<dbReference type="Gene3D" id="2.70.170.10">
    <property type="entry name" value="Neurotransmitter-gated ion-channel ligand-binding domain"/>
    <property type="match status" value="1"/>
</dbReference>